<dbReference type="SUPFAM" id="SSF48452">
    <property type="entry name" value="TPR-like"/>
    <property type="match status" value="1"/>
</dbReference>
<dbReference type="SUPFAM" id="SSF47413">
    <property type="entry name" value="lambda repressor-like DNA-binding domains"/>
    <property type="match status" value="1"/>
</dbReference>
<comment type="caution">
    <text evidence="1">The sequence shown here is derived from an EMBL/GenBank/DDBJ whole genome shotgun (WGS) entry which is preliminary data.</text>
</comment>
<sequence length="476" mass="52291">MTTHHPMFDSALLDRPDLQRALAEHDFAATFALIRKYGGLSQNRIAAACQLTPGKVSTIIKGTHQVTSYDVIARIADGLRIPGHMLGLAQRTWEPRNAQPPPTMAAQPATDGWSPAATREFAARQTRNDLLMDRRTATRSLVGIAMGASLLDDVEEWLTPSPKGDGRRIGRLGVREVEQLEETARVMRQWDRRHGGGLRRRAVLGQLAEVADAAAEHQAESISRRLYRVMADLAGTAASMAWDNGQQRDAQTYYRLALRSAHAGDDRALGANLLAGMARQMLHDHDRPQDALELVRMAQHGARGVATPRVTAMLYSREAWCYASAGRVGAFRRAIDQTSEALAEAGPTAEEPYWIRYFGPSEVAGVAGNRLLGLARREPARFAEEASTAIRTAVELRGPEGVKSRALDLAGLAECSWLLGDTRIALERTCQAADAAEETQASQVRAKLMRLYPYTARYSTPEAREARDRLRALPSD</sequence>
<dbReference type="InterPro" id="IPR010982">
    <property type="entry name" value="Lambda_DNA-bd_dom_sf"/>
</dbReference>
<accession>A0A3M2LTM2</accession>
<protein>
    <submittedName>
        <fullName evidence="1">XRE family transcriptional regulator</fullName>
    </submittedName>
</protein>
<reference evidence="1 2" key="1">
    <citation type="submission" date="2018-10" db="EMBL/GenBank/DDBJ databases">
        <title>Isolation, diversity and antifungal activity of actinobacteria from wheat.</title>
        <authorList>
            <person name="Han C."/>
        </authorList>
    </citation>
    <scope>NUCLEOTIDE SEQUENCE [LARGE SCALE GENOMIC DNA]</scope>
    <source>
        <strain evidence="1 2">NEAU-YY642</strain>
    </source>
</reference>
<organism evidence="1 2">
    <name type="scientific">Streptomyces triticirhizae</name>
    <dbReference type="NCBI Taxonomy" id="2483353"/>
    <lineage>
        <taxon>Bacteria</taxon>
        <taxon>Bacillati</taxon>
        <taxon>Actinomycetota</taxon>
        <taxon>Actinomycetes</taxon>
        <taxon>Kitasatosporales</taxon>
        <taxon>Streptomycetaceae</taxon>
        <taxon>Streptomyces</taxon>
    </lineage>
</organism>
<dbReference type="RefSeq" id="WP_122184781.1">
    <property type="nucleotide sequence ID" value="NZ_RFFJ01000095.1"/>
</dbReference>
<gene>
    <name evidence="1" type="ORF">EBN88_17230</name>
</gene>
<keyword evidence="2" id="KW-1185">Reference proteome</keyword>
<evidence type="ECO:0000313" key="2">
    <source>
        <dbReference type="Proteomes" id="UP000278673"/>
    </source>
</evidence>
<dbReference type="InterPro" id="IPR011990">
    <property type="entry name" value="TPR-like_helical_dom_sf"/>
</dbReference>
<dbReference type="Proteomes" id="UP000278673">
    <property type="component" value="Unassembled WGS sequence"/>
</dbReference>
<evidence type="ECO:0000313" key="1">
    <source>
        <dbReference type="EMBL" id="RMI38228.1"/>
    </source>
</evidence>
<name>A0A3M2LTM2_9ACTN</name>
<dbReference type="Pfam" id="PF13560">
    <property type="entry name" value="HTH_31"/>
    <property type="match status" value="1"/>
</dbReference>
<dbReference type="GO" id="GO:0003677">
    <property type="term" value="F:DNA binding"/>
    <property type="evidence" value="ECO:0007669"/>
    <property type="project" value="InterPro"/>
</dbReference>
<proteinExistence type="predicted"/>
<dbReference type="Gene3D" id="1.10.260.40">
    <property type="entry name" value="lambda repressor-like DNA-binding domains"/>
    <property type="match status" value="1"/>
</dbReference>
<dbReference type="AlphaFoldDB" id="A0A3M2LTM2"/>
<dbReference type="EMBL" id="RFFJ01000095">
    <property type="protein sequence ID" value="RMI38228.1"/>
    <property type="molecule type" value="Genomic_DNA"/>
</dbReference>